<organism evidence="2 3">
    <name type="scientific">Pleuronectes platessa</name>
    <name type="common">European plaice</name>
    <dbReference type="NCBI Taxonomy" id="8262"/>
    <lineage>
        <taxon>Eukaryota</taxon>
        <taxon>Metazoa</taxon>
        <taxon>Chordata</taxon>
        <taxon>Craniata</taxon>
        <taxon>Vertebrata</taxon>
        <taxon>Euteleostomi</taxon>
        <taxon>Actinopterygii</taxon>
        <taxon>Neopterygii</taxon>
        <taxon>Teleostei</taxon>
        <taxon>Neoteleostei</taxon>
        <taxon>Acanthomorphata</taxon>
        <taxon>Carangaria</taxon>
        <taxon>Pleuronectiformes</taxon>
        <taxon>Pleuronectoidei</taxon>
        <taxon>Pleuronectidae</taxon>
        <taxon>Pleuronectes</taxon>
    </lineage>
</organism>
<gene>
    <name evidence="2" type="ORF">PLEPLA_LOCUS44594</name>
</gene>
<accession>A0A9N7VWA6</accession>
<proteinExistence type="predicted"/>
<evidence type="ECO:0000256" key="1">
    <source>
        <dbReference type="SAM" id="MobiDB-lite"/>
    </source>
</evidence>
<sequence length="276" mass="30390">MGQQAGGMPEFLKYEEPHASLVGVMRQEEPSGSTLRRAEGVTHSAQWTRKLKHNSVRFWTGSPIGQFLSCFQRANGHHQGRPPKPPRLLGSSAQHMCVFSSFLQQEQEATFSCSGGVTSISCDSKVKGLIPVTDTCLTEPSCQSFRPSSLYQRCRPLWFVKTLVMCSEITARLRADMQVVKSGSQEEGHWFRDVAGGLVGAKDQDKNLTRPRFSGIKQQGGLYGSAVTGQHPPLYGGKGVPVLDPFCNLREYKHGQTGSVQRARKHSGSVDVELRV</sequence>
<name>A0A9N7VWA6_PLEPL</name>
<evidence type="ECO:0000313" key="2">
    <source>
        <dbReference type="EMBL" id="CAB1456800.1"/>
    </source>
</evidence>
<dbReference type="Proteomes" id="UP001153269">
    <property type="component" value="Unassembled WGS sequence"/>
</dbReference>
<reference evidence="2" key="1">
    <citation type="submission" date="2020-03" db="EMBL/GenBank/DDBJ databases">
        <authorList>
            <person name="Weist P."/>
        </authorList>
    </citation>
    <scope>NUCLEOTIDE SEQUENCE</scope>
</reference>
<dbReference type="EMBL" id="CADEAL010004312">
    <property type="protein sequence ID" value="CAB1456800.1"/>
    <property type="molecule type" value="Genomic_DNA"/>
</dbReference>
<comment type="caution">
    <text evidence="2">The sequence shown here is derived from an EMBL/GenBank/DDBJ whole genome shotgun (WGS) entry which is preliminary data.</text>
</comment>
<feature type="region of interest" description="Disordered" evidence="1">
    <location>
        <begin position="257"/>
        <end position="276"/>
    </location>
</feature>
<dbReference type="AlphaFoldDB" id="A0A9N7VWA6"/>
<protein>
    <submittedName>
        <fullName evidence="2">Uncharacterized protein</fullName>
    </submittedName>
</protein>
<evidence type="ECO:0000313" key="3">
    <source>
        <dbReference type="Proteomes" id="UP001153269"/>
    </source>
</evidence>
<keyword evidence="3" id="KW-1185">Reference proteome</keyword>